<keyword evidence="2" id="KW-0732">Signal</keyword>
<evidence type="ECO:0000313" key="3">
    <source>
        <dbReference type="EMBL" id="TVT22065.1"/>
    </source>
</evidence>
<evidence type="ECO:0000256" key="2">
    <source>
        <dbReference type="SAM" id="SignalP"/>
    </source>
</evidence>
<feature type="region of interest" description="Disordered" evidence="1">
    <location>
        <begin position="224"/>
        <end position="262"/>
    </location>
</feature>
<dbReference type="OrthoDB" id="3686194at2"/>
<protein>
    <recommendedName>
        <fullName evidence="5">Secreted protein</fullName>
    </recommendedName>
</protein>
<name>A0A558ACU2_9PSEU</name>
<evidence type="ECO:0008006" key="5">
    <source>
        <dbReference type="Google" id="ProtNLM"/>
    </source>
</evidence>
<dbReference type="Proteomes" id="UP000318578">
    <property type="component" value="Unassembled WGS sequence"/>
</dbReference>
<dbReference type="AlphaFoldDB" id="A0A558ACU2"/>
<dbReference type="EMBL" id="VJZA01000021">
    <property type="protein sequence ID" value="TVT22065.1"/>
    <property type="molecule type" value="Genomic_DNA"/>
</dbReference>
<dbReference type="NCBIfam" id="NF040603">
    <property type="entry name" value="choice_anch_P"/>
    <property type="match status" value="1"/>
</dbReference>
<proteinExistence type="predicted"/>
<comment type="caution">
    <text evidence="3">The sequence shown here is derived from an EMBL/GenBank/DDBJ whole genome shotgun (WGS) entry which is preliminary data.</text>
</comment>
<feature type="signal peptide" evidence="2">
    <location>
        <begin position="1"/>
        <end position="29"/>
    </location>
</feature>
<dbReference type="RefSeq" id="WP_144638741.1">
    <property type="nucleotide sequence ID" value="NZ_BNAX01000005.1"/>
</dbReference>
<reference evidence="3 4" key="1">
    <citation type="submission" date="2019-07" db="EMBL/GenBank/DDBJ databases">
        <title>New species of Amycolatopsis and Streptomyces.</title>
        <authorList>
            <person name="Duangmal K."/>
            <person name="Teo W.F.A."/>
            <person name="Lipun K."/>
        </authorList>
    </citation>
    <scope>NUCLEOTIDE SEQUENCE [LARGE SCALE GENOMIC DNA]</scope>
    <source>
        <strain evidence="3 4">JCM 30562</strain>
    </source>
</reference>
<evidence type="ECO:0000256" key="1">
    <source>
        <dbReference type="SAM" id="MobiDB-lite"/>
    </source>
</evidence>
<feature type="chain" id="PRO_5039274945" description="Secreted protein" evidence="2">
    <location>
        <begin position="30"/>
        <end position="262"/>
    </location>
</feature>
<accession>A0A558ACU2</accession>
<keyword evidence="4" id="KW-1185">Reference proteome</keyword>
<organism evidence="3 4">
    <name type="scientific">Amycolatopsis acidiphila</name>
    <dbReference type="NCBI Taxonomy" id="715473"/>
    <lineage>
        <taxon>Bacteria</taxon>
        <taxon>Bacillati</taxon>
        <taxon>Actinomycetota</taxon>
        <taxon>Actinomycetes</taxon>
        <taxon>Pseudonocardiales</taxon>
        <taxon>Pseudonocardiaceae</taxon>
        <taxon>Amycolatopsis</taxon>
    </lineage>
</organism>
<sequence length="262" mass="24774">MRVTVLRSSGAIGLAAGALLAATIAPAAAATSGPGTGSAYGASATVSVLPGVLGAQGLTVDTGRLAASSTSGPGSASVVDAPLKGLVTAKAITSSANHSESSGQVRATASIVDAALPVLAPIAGRTPTAQAITAKCTSTADGVTGSSELAGLDLGRLGKLPVSTGPNREVGVPGVVRVIVNEQVRHADGSLTVNALHIELLGGKATAGLGSGDIVLASATCAAATTPPSTPATPAPGGGQVSVIPAGAPQTGDGSLATVIED</sequence>
<evidence type="ECO:0000313" key="4">
    <source>
        <dbReference type="Proteomes" id="UP000318578"/>
    </source>
</evidence>
<gene>
    <name evidence="3" type="ORF">FNH06_15025</name>
</gene>